<sequence length="203" mass="23200">MINQSGVRIFDRQAKSYERRRRKLQMAGERSRLLRHARGRVLEVSVGAGNNFPFYPKGVHVTAVDFSPKMIEKAKEAAVEYGMDCELLVSDVERLEFPENSFDTVVSTLSLCAYQNPEVVLGKMKAWVKDRGKILLFEHGISTNPTYAWFQNRLDGLSVKLVGCHQNRDILQMVHDKGIEIENLERMMINSVFLIRGTVRKGL</sequence>
<dbReference type="InterPro" id="IPR029063">
    <property type="entry name" value="SAM-dependent_MTases_sf"/>
</dbReference>
<dbReference type="Proteomes" id="UP000447876">
    <property type="component" value="Unassembled WGS sequence"/>
</dbReference>
<dbReference type="Gene3D" id="3.40.50.150">
    <property type="entry name" value="Vaccinia Virus protein VP39"/>
    <property type="match status" value="1"/>
</dbReference>
<dbReference type="GO" id="GO:0008757">
    <property type="term" value="F:S-adenosylmethionine-dependent methyltransferase activity"/>
    <property type="evidence" value="ECO:0007669"/>
    <property type="project" value="InterPro"/>
</dbReference>
<evidence type="ECO:0000313" key="2">
    <source>
        <dbReference type="EMBL" id="MUG43566.1"/>
    </source>
</evidence>
<dbReference type="PANTHER" id="PTHR45036:SF1">
    <property type="entry name" value="METHYLTRANSFERASE LIKE 7A"/>
    <property type="match status" value="1"/>
</dbReference>
<evidence type="ECO:0000259" key="1">
    <source>
        <dbReference type="Pfam" id="PF08241"/>
    </source>
</evidence>
<dbReference type="OrthoDB" id="9772751at2"/>
<comment type="caution">
    <text evidence="2">The sequence shown here is derived from an EMBL/GenBank/DDBJ whole genome shotgun (WGS) entry which is preliminary data.</text>
</comment>
<dbReference type="InterPro" id="IPR013216">
    <property type="entry name" value="Methyltransf_11"/>
</dbReference>
<dbReference type="GO" id="GO:0032259">
    <property type="term" value="P:methylation"/>
    <property type="evidence" value="ECO:0007669"/>
    <property type="project" value="UniProtKB-KW"/>
</dbReference>
<dbReference type="RefSeq" id="WP_155609048.1">
    <property type="nucleotide sequence ID" value="NZ_WNZW01000001.1"/>
</dbReference>
<protein>
    <submittedName>
        <fullName evidence="2">Methyltransferase domain-containing protein</fullName>
    </submittedName>
</protein>
<proteinExistence type="predicted"/>
<organism evidence="2 3">
    <name type="scientific">Paenibacillus woosongensis</name>
    <dbReference type="NCBI Taxonomy" id="307580"/>
    <lineage>
        <taxon>Bacteria</taxon>
        <taxon>Bacillati</taxon>
        <taxon>Bacillota</taxon>
        <taxon>Bacilli</taxon>
        <taxon>Bacillales</taxon>
        <taxon>Paenibacillaceae</taxon>
        <taxon>Paenibacillus</taxon>
    </lineage>
</organism>
<feature type="domain" description="Methyltransferase type 11" evidence="1">
    <location>
        <begin position="42"/>
        <end position="135"/>
    </location>
</feature>
<keyword evidence="2" id="KW-0489">Methyltransferase</keyword>
<keyword evidence="2" id="KW-0808">Transferase</keyword>
<dbReference type="SUPFAM" id="SSF53335">
    <property type="entry name" value="S-adenosyl-L-methionine-dependent methyltransferases"/>
    <property type="match status" value="1"/>
</dbReference>
<gene>
    <name evidence="2" type="ORF">GNP95_00860</name>
</gene>
<dbReference type="PANTHER" id="PTHR45036">
    <property type="entry name" value="METHYLTRANSFERASE LIKE 7B"/>
    <property type="match status" value="1"/>
</dbReference>
<dbReference type="InterPro" id="IPR052356">
    <property type="entry name" value="Thiol_S-MT"/>
</dbReference>
<dbReference type="AlphaFoldDB" id="A0A7X2YXA8"/>
<dbReference type="Pfam" id="PF08241">
    <property type="entry name" value="Methyltransf_11"/>
    <property type="match status" value="1"/>
</dbReference>
<accession>A0A7X2YXA8</accession>
<reference evidence="2 3" key="1">
    <citation type="submission" date="2019-11" db="EMBL/GenBank/DDBJ databases">
        <title>Draft genome sequences of five Paenibacillus species of dairy origin.</title>
        <authorList>
            <person name="Olajide A.M."/>
            <person name="Chen S."/>
            <person name="Lapointe G."/>
        </authorList>
    </citation>
    <scope>NUCLEOTIDE SEQUENCE [LARGE SCALE GENOMIC DNA]</scope>
    <source>
        <strain evidence="2 3">12CR55</strain>
    </source>
</reference>
<name>A0A7X2YXA8_9BACL</name>
<evidence type="ECO:0000313" key="3">
    <source>
        <dbReference type="Proteomes" id="UP000447876"/>
    </source>
</evidence>
<dbReference type="EMBL" id="WNZW01000001">
    <property type="protein sequence ID" value="MUG43566.1"/>
    <property type="molecule type" value="Genomic_DNA"/>
</dbReference>
<dbReference type="CDD" id="cd02440">
    <property type="entry name" value="AdoMet_MTases"/>
    <property type="match status" value="1"/>
</dbReference>